<proteinExistence type="predicted"/>
<evidence type="ECO:0000313" key="2">
    <source>
        <dbReference type="EMBL" id="EPR10334.1"/>
    </source>
</evidence>
<reference evidence="2 3" key="1">
    <citation type="journal article" date="2013" name="Genome Announc.">
        <title>Draft Genome Sequence of the Cellulolytic Bacterium Clostridium papyrosolvens C7 (ATCC 700395).</title>
        <authorList>
            <person name="Zepeda V."/>
            <person name="Dassa B."/>
            <person name="Borovok I."/>
            <person name="Lamed R."/>
            <person name="Bayer E.A."/>
            <person name="Cate J.H."/>
        </authorList>
    </citation>
    <scope>NUCLEOTIDE SEQUENCE [LARGE SCALE GENOMIC DNA]</scope>
    <source>
        <strain evidence="2 3">C7</strain>
    </source>
</reference>
<dbReference type="PROSITE" id="PS51257">
    <property type="entry name" value="PROKAR_LIPOPROTEIN"/>
    <property type="match status" value="1"/>
</dbReference>
<name>U4QZC7_9FIRM</name>
<feature type="signal peptide" evidence="1">
    <location>
        <begin position="1"/>
        <end position="27"/>
    </location>
</feature>
<dbReference type="RefSeq" id="WP_020816036.1">
    <property type="nucleotide sequence ID" value="NZ_ATAY01000063.1"/>
</dbReference>
<dbReference type="InterPro" id="IPR009229">
    <property type="entry name" value="AgrD"/>
</dbReference>
<dbReference type="STRING" id="1330534.L323_12810"/>
<comment type="caution">
    <text evidence="2">The sequence shown here is derived from an EMBL/GenBank/DDBJ whole genome shotgun (WGS) entry which is preliminary data.</text>
</comment>
<sequence>MKSKIKFLLAPLSLLVTLLALSGISSACCTSFYQPKAPKHLTARRSH</sequence>
<dbReference type="AlphaFoldDB" id="U4QZC7"/>
<feature type="chain" id="PRO_5038783495" description="Cyclic lactone autoinducer peptide" evidence="1">
    <location>
        <begin position="28"/>
        <end position="47"/>
    </location>
</feature>
<dbReference type="EMBL" id="ATAY01000063">
    <property type="protein sequence ID" value="EPR10334.1"/>
    <property type="molecule type" value="Genomic_DNA"/>
</dbReference>
<keyword evidence="1" id="KW-0732">Signal</keyword>
<evidence type="ECO:0008006" key="4">
    <source>
        <dbReference type="Google" id="ProtNLM"/>
    </source>
</evidence>
<dbReference type="NCBIfam" id="TIGR04223">
    <property type="entry name" value="quorum_AgrD"/>
    <property type="match status" value="1"/>
</dbReference>
<evidence type="ECO:0000256" key="1">
    <source>
        <dbReference type="SAM" id="SignalP"/>
    </source>
</evidence>
<organism evidence="2 3">
    <name type="scientific">Ruminiclostridium papyrosolvens C7</name>
    <dbReference type="NCBI Taxonomy" id="1330534"/>
    <lineage>
        <taxon>Bacteria</taxon>
        <taxon>Bacillati</taxon>
        <taxon>Bacillota</taxon>
        <taxon>Clostridia</taxon>
        <taxon>Eubacteriales</taxon>
        <taxon>Oscillospiraceae</taxon>
        <taxon>Ruminiclostridium</taxon>
    </lineage>
</organism>
<gene>
    <name evidence="2" type="ORF">L323_12810</name>
</gene>
<accession>U4QZC7</accession>
<evidence type="ECO:0000313" key="3">
    <source>
        <dbReference type="Proteomes" id="UP000016860"/>
    </source>
</evidence>
<protein>
    <recommendedName>
        <fullName evidence="4">Cyclic lactone autoinducer peptide</fullName>
    </recommendedName>
</protein>
<dbReference type="Proteomes" id="UP000016860">
    <property type="component" value="Unassembled WGS sequence"/>
</dbReference>